<dbReference type="InterPro" id="IPR014016">
    <property type="entry name" value="UvrD-like_ATP-bd"/>
</dbReference>
<evidence type="ECO:0000313" key="15">
    <source>
        <dbReference type="EMBL" id="CAJ64601.1"/>
    </source>
</evidence>
<evidence type="ECO:0000256" key="10">
    <source>
        <dbReference type="ARBA" id="ARBA00048988"/>
    </source>
</evidence>
<dbReference type="CDD" id="cd17932">
    <property type="entry name" value="DEXQc_UvrD"/>
    <property type="match status" value="1"/>
</dbReference>
<comment type="similarity">
    <text evidence="1">Belongs to the helicase family. UvrD subfamily.</text>
</comment>
<accession>Q0RD72</accession>
<dbReference type="GO" id="GO:0016887">
    <property type="term" value="F:ATP hydrolysis activity"/>
    <property type="evidence" value="ECO:0007669"/>
    <property type="project" value="RHEA"/>
</dbReference>
<gene>
    <name evidence="15" type="primary">pcrA</name>
    <name evidence="15" type="ordered locus">FRAAL5976</name>
</gene>
<feature type="region of interest" description="Disordered" evidence="12">
    <location>
        <begin position="1269"/>
        <end position="1291"/>
    </location>
</feature>
<dbReference type="GO" id="GO:0043138">
    <property type="term" value="F:3'-5' DNA helicase activity"/>
    <property type="evidence" value="ECO:0007669"/>
    <property type="project" value="UniProtKB-EC"/>
</dbReference>
<evidence type="ECO:0000256" key="2">
    <source>
        <dbReference type="ARBA" id="ARBA00022741"/>
    </source>
</evidence>
<dbReference type="PROSITE" id="PS51198">
    <property type="entry name" value="UVRD_HELICASE_ATP_BIND"/>
    <property type="match status" value="1"/>
</dbReference>
<keyword evidence="6" id="KW-0238">DNA-binding</keyword>
<evidence type="ECO:0000256" key="5">
    <source>
        <dbReference type="ARBA" id="ARBA00022840"/>
    </source>
</evidence>
<feature type="compositionally biased region" description="Low complexity" evidence="12">
    <location>
        <begin position="494"/>
        <end position="509"/>
    </location>
</feature>
<protein>
    <recommendedName>
        <fullName evidence="9">DNA 3'-5' helicase</fullName>
        <ecNumber evidence="9">5.6.2.4</ecNumber>
    </recommendedName>
</protein>
<dbReference type="InterPro" id="IPR013986">
    <property type="entry name" value="DExx_box_DNA_helicase_dom_sf"/>
</dbReference>
<organism evidence="15 16">
    <name type="scientific">Frankia alni (strain DSM 45986 / CECT 9034 / ACN14a)</name>
    <dbReference type="NCBI Taxonomy" id="326424"/>
    <lineage>
        <taxon>Bacteria</taxon>
        <taxon>Bacillati</taxon>
        <taxon>Actinomycetota</taxon>
        <taxon>Actinomycetes</taxon>
        <taxon>Frankiales</taxon>
        <taxon>Frankiaceae</taxon>
        <taxon>Frankia</taxon>
    </lineage>
</organism>
<keyword evidence="4 11" id="KW-0347">Helicase</keyword>
<name>Q0RD72_FRAAA</name>
<evidence type="ECO:0000256" key="11">
    <source>
        <dbReference type="PROSITE-ProRule" id="PRU00560"/>
    </source>
</evidence>
<dbReference type="Gene3D" id="1.10.10.160">
    <property type="match status" value="1"/>
</dbReference>
<dbReference type="PANTHER" id="PTHR11070:SF2">
    <property type="entry name" value="ATP-DEPENDENT DNA HELICASE SRS2"/>
    <property type="match status" value="1"/>
</dbReference>
<dbReference type="eggNOG" id="COG0210">
    <property type="taxonomic scope" value="Bacteria"/>
</dbReference>
<evidence type="ECO:0000313" key="16">
    <source>
        <dbReference type="Proteomes" id="UP000000657"/>
    </source>
</evidence>
<dbReference type="eggNOG" id="COG1379">
    <property type="taxonomic scope" value="Bacteria"/>
</dbReference>
<dbReference type="STRING" id="326424.FRAAL5976"/>
<dbReference type="Pfam" id="PF13361">
    <property type="entry name" value="UvrD_C"/>
    <property type="match status" value="2"/>
</dbReference>
<evidence type="ECO:0000256" key="9">
    <source>
        <dbReference type="ARBA" id="ARBA00034808"/>
    </source>
</evidence>
<dbReference type="InterPro" id="IPR016195">
    <property type="entry name" value="Pol/histidinol_Pase-like"/>
</dbReference>
<keyword evidence="16" id="KW-1185">Reference proteome</keyword>
<feature type="compositionally biased region" description="Low complexity" evidence="12">
    <location>
        <begin position="528"/>
        <end position="546"/>
    </location>
</feature>
<feature type="region of interest" description="Disordered" evidence="12">
    <location>
        <begin position="1186"/>
        <end position="1210"/>
    </location>
</feature>
<feature type="domain" description="UvrD-like helicase C-terminal" evidence="14">
    <location>
        <begin position="901"/>
        <end position="1160"/>
    </location>
</feature>
<dbReference type="InterPro" id="IPR027417">
    <property type="entry name" value="P-loop_NTPase"/>
</dbReference>
<dbReference type="KEGG" id="fal:FRAAL5976"/>
<evidence type="ECO:0000259" key="14">
    <source>
        <dbReference type="PROSITE" id="PS51217"/>
    </source>
</evidence>
<reference evidence="15 16" key="1">
    <citation type="journal article" date="2007" name="Genome Res.">
        <title>Genome characteristics of facultatively symbiotic Frankia sp. strains reflect host range and host plant biogeography.</title>
        <authorList>
            <person name="Normand P."/>
            <person name="Lapierre P."/>
            <person name="Tisa L.S."/>
            <person name="Gogarten J.P."/>
            <person name="Alloisio N."/>
            <person name="Bagnarol E."/>
            <person name="Bassi C.A."/>
            <person name="Berry A.M."/>
            <person name="Bickhart D.M."/>
            <person name="Choisne N."/>
            <person name="Couloux A."/>
            <person name="Cournoyer B."/>
            <person name="Cruveiller S."/>
            <person name="Daubin V."/>
            <person name="Demange N."/>
            <person name="Francino M.P."/>
            <person name="Goltsman E."/>
            <person name="Huang Y."/>
            <person name="Kopp O.R."/>
            <person name="Labarre L."/>
            <person name="Lapidus A."/>
            <person name="Lavire C."/>
            <person name="Marechal J."/>
            <person name="Martinez M."/>
            <person name="Mastronunzio J.E."/>
            <person name="Mullin B.C."/>
            <person name="Niemann J."/>
            <person name="Pujic P."/>
            <person name="Rawnsley T."/>
            <person name="Rouy Z."/>
            <person name="Schenowitz C."/>
            <person name="Sellstedt A."/>
            <person name="Tavares F."/>
            <person name="Tomkins J.P."/>
            <person name="Vallenet D."/>
            <person name="Valverde C."/>
            <person name="Wall L.G."/>
            <person name="Wang Y."/>
            <person name="Medigue C."/>
            <person name="Benson D.R."/>
        </authorList>
    </citation>
    <scope>NUCLEOTIDE SEQUENCE [LARGE SCALE GENOMIC DNA]</scope>
    <source>
        <strain evidence="16">DSM 45986 / CECT 9034 / ACN14a</strain>
    </source>
</reference>
<dbReference type="GO" id="GO:0003677">
    <property type="term" value="F:DNA binding"/>
    <property type="evidence" value="ECO:0007669"/>
    <property type="project" value="UniProtKB-KW"/>
</dbReference>
<dbReference type="GO" id="GO:0033202">
    <property type="term" value="C:DNA helicase complex"/>
    <property type="evidence" value="ECO:0007669"/>
    <property type="project" value="TreeGrafter"/>
</dbReference>
<evidence type="ECO:0000259" key="13">
    <source>
        <dbReference type="PROSITE" id="PS51198"/>
    </source>
</evidence>
<dbReference type="Proteomes" id="UP000000657">
    <property type="component" value="Chromosome"/>
</dbReference>
<evidence type="ECO:0000256" key="3">
    <source>
        <dbReference type="ARBA" id="ARBA00022801"/>
    </source>
</evidence>
<keyword evidence="5 11" id="KW-0067">ATP-binding</keyword>
<dbReference type="Gene3D" id="3.40.50.300">
    <property type="entry name" value="P-loop containing nucleotide triphosphate hydrolases"/>
    <property type="match status" value="3"/>
</dbReference>
<dbReference type="PANTHER" id="PTHR11070">
    <property type="entry name" value="UVRD / RECB / PCRA DNA HELICASE FAMILY MEMBER"/>
    <property type="match status" value="1"/>
</dbReference>
<comment type="catalytic activity">
    <reaction evidence="8">
        <text>Couples ATP hydrolysis with the unwinding of duplex DNA by translocating in the 3'-5' direction.</text>
        <dbReference type="EC" id="5.6.2.4"/>
    </reaction>
</comment>
<evidence type="ECO:0000256" key="7">
    <source>
        <dbReference type="ARBA" id="ARBA00023235"/>
    </source>
</evidence>
<dbReference type="InterPro" id="IPR000212">
    <property type="entry name" value="DNA_helicase_UvrD/REP"/>
</dbReference>
<dbReference type="GO" id="GO:0005524">
    <property type="term" value="F:ATP binding"/>
    <property type="evidence" value="ECO:0007669"/>
    <property type="project" value="UniProtKB-UniRule"/>
</dbReference>
<feature type="domain" description="UvrD-like helicase ATP-binding" evidence="13">
    <location>
        <begin position="631"/>
        <end position="900"/>
    </location>
</feature>
<comment type="catalytic activity">
    <reaction evidence="10">
        <text>ATP + H2O = ADP + phosphate + H(+)</text>
        <dbReference type="Rhea" id="RHEA:13065"/>
        <dbReference type="ChEBI" id="CHEBI:15377"/>
        <dbReference type="ChEBI" id="CHEBI:15378"/>
        <dbReference type="ChEBI" id="CHEBI:30616"/>
        <dbReference type="ChEBI" id="CHEBI:43474"/>
        <dbReference type="ChEBI" id="CHEBI:456216"/>
        <dbReference type="EC" id="5.6.2.4"/>
    </reaction>
</comment>
<keyword evidence="7" id="KW-0413">Isomerase</keyword>
<evidence type="ECO:0000256" key="1">
    <source>
        <dbReference type="ARBA" id="ARBA00009922"/>
    </source>
</evidence>
<feature type="binding site" evidence="11">
    <location>
        <begin position="652"/>
        <end position="659"/>
    </location>
    <ligand>
        <name>ATP</name>
        <dbReference type="ChEBI" id="CHEBI:30616"/>
    </ligand>
</feature>
<dbReference type="HOGENOM" id="CLU_005571_0_0_11"/>
<dbReference type="PROSITE" id="PS51217">
    <property type="entry name" value="UVRD_HELICASE_CTER"/>
    <property type="match status" value="1"/>
</dbReference>
<dbReference type="EMBL" id="CT573213">
    <property type="protein sequence ID" value="CAJ64601.1"/>
    <property type="molecule type" value="Genomic_DNA"/>
</dbReference>
<sequence length="1291" mass="135065">MTVVPDGRRAGWCVGAGHAVAGRGLAGMDRPWPRCMPAVGRRAPGAASSACRRRSPCADATTYASVRSRFYADLHIHSRYSRACSRDCDLEHLAWWAARKGIAVVGTGDFTHPAWSQELAEKLVPAEPGLFRLRPDLEREVLRTLPASCRTVTRFMISSEISTIYKRGDRTRKVHHLLYAPTREAAGAITAALARIGNLAADGRPILGLDSRDLLEITLAGGPGCYLVPAHVWTPWFAVLGSKSGFDAVEDCYVDLADEIFALETGLSADPEMFWRISGLDRYRLVSNSDAHSPPMLGREATAFTCELDYFAIEAALRGGDGFAGTVEFFPEEGKYHLDGHRKCGVCLTPEQTREVGGRCPTCGGLLTVGVLNRVEALSDRGDGVRPATAGEVTSLVPLPEVVGEILGVGSKSKAVASQVTSLVSRLGPELGILGDVPVSAIAEVGSAELVEAISRLRRGEVIRQAGFDGEYGVIRLFEPRELAGDGATLFDLAPAPATPAEPAEPDAAGRGGRIPRQAGRGQRSRHSALAAAAASAGGTDVADGGPTLDEALAAVGEGPRADDRADTVGAPGVESIGSAEPSSPVELAGSVGPSSPVEPVGVAEPAGSVEPVGVAEPAGRVAAAEPSVLDGLDPDQRRAAAHPAGPLLVLAGPGTGKTRTLVHAIAHRVAERDVPAEQCLAVTFTRRAAGELAERLDAMLGARARRVLATTFHGLGLTIVREQHERLARGAQVQVADDAVRVELLDAALHGEGDSRARRRVSAGIAELKRLRALGQVQRDHDLVGVLARYDAELRERDMVDLDDLIALPLTLLRSAPELVEHYRARWRHVWVDEYQDTDELQYRLLGLLCPPAANLCVIGDPDQAIYSFRGADVGFFLRFEQDYPGAGTVALTRGYRSTRTIVRAALDVIAPASLVPGRTLTAVRGAEGDGPVLLRRYRSEAEEAIAVVDTIDAALGGTSFHALDSGVDGSVEAGLSFADIAVLYRTARQAEPIMEALAKRGFPFQRRSHLPLADAPAVAALLALLRPAGAAHAAGAVGAADGGGAAGAAGGVRAAGAAAGRAVSGLLRDAAAQAVELAAALGTELGASLPAGFAGFPGGRVPTEAELRLAVELLSPVAAAAGTDLDGFLTSVTMASEVDGLDPRADRVSLLTLHASKGLEFGLVLIVGCEDGLLPMRFGPAGRATVAPGERAPGERAPGEQAPGEQADPAAAALLAEAEERRLFFVGVTRARHRLILTSAARRRAGTDAETRPSPFLADIGPALLSTGEAASTRPRARRPSTGQQLRLV</sequence>
<dbReference type="GO" id="GO:0000725">
    <property type="term" value="P:recombinational repair"/>
    <property type="evidence" value="ECO:0007669"/>
    <property type="project" value="TreeGrafter"/>
</dbReference>
<evidence type="ECO:0000256" key="4">
    <source>
        <dbReference type="ARBA" id="ARBA00022806"/>
    </source>
</evidence>
<dbReference type="Pfam" id="PF00580">
    <property type="entry name" value="UvrD-helicase"/>
    <property type="match status" value="1"/>
</dbReference>
<keyword evidence="2 11" id="KW-0547">Nucleotide-binding</keyword>
<feature type="compositionally biased region" description="Low complexity" evidence="12">
    <location>
        <begin position="589"/>
        <end position="599"/>
    </location>
</feature>
<evidence type="ECO:0000256" key="8">
    <source>
        <dbReference type="ARBA" id="ARBA00034617"/>
    </source>
</evidence>
<keyword evidence="3 11" id="KW-0378">Hydrolase</keyword>
<dbReference type="SUPFAM" id="SSF52540">
    <property type="entry name" value="P-loop containing nucleoside triphosphate hydrolases"/>
    <property type="match status" value="1"/>
</dbReference>
<dbReference type="CDD" id="cd19067">
    <property type="entry name" value="PfuEndoQ-like"/>
    <property type="match status" value="1"/>
</dbReference>
<dbReference type="GO" id="GO:0005829">
    <property type="term" value="C:cytosol"/>
    <property type="evidence" value="ECO:0007669"/>
    <property type="project" value="TreeGrafter"/>
</dbReference>
<evidence type="ECO:0000256" key="6">
    <source>
        <dbReference type="ARBA" id="ARBA00023125"/>
    </source>
</evidence>
<evidence type="ECO:0000256" key="12">
    <source>
        <dbReference type="SAM" id="MobiDB-lite"/>
    </source>
</evidence>
<dbReference type="InterPro" id="IPR014017">
    <property type="entry name" value="DNA_helicase_UvrD-like_C"/>
</dbReference>
<feature type="region of interest" description="Disordered" evidence="12">
    <location>
        <begin position="494"/>
        <end position="599"/>
    </location>
</feature>
<dbReference type="EC" id="5.6.2.4" evidence="9"/>
<proteinExistence type="inferred from homology"/>
<dbReference type="SUPFAM" id="SSF89550">
    <property type="entry name" value="PHP domain-like"/>
    <property type="match status" value="1"/>
</dbReference>
<dbReference type="Gene3D" id="3.20.20.140">
    <property type="entry name" value="Metal-dependent hydrolases"/>
    <property type="match status" value="1"/>
</dbReference>